<comment type="subcellular location">
    <subcellularLocation>
        <location evidence="9">Cytoplasm</location>
    </subcellularLocation>
</comment>
<comment type="caution">
    <text evidence="9">Lacks conserved residue(s) required for the propagation of feature annotation.</text>
</comment>
<dbReference type="GO" id="GO:0103016">
    <property type="term" value="F:tRNA-uridine 2-sulfurtransferase activity"/>
    <property type="evidence" value="ECO:0007669"/>
    <property type="project" value="UniProtKB-EC"/>
</dbReference>
<dbReference type="Gene3D" id="2.40.30.10">
    <property type="entry name" value="Translation factors"/>
    <property type="match status" value="1"/>
</dbReference>
<comment type="function">
    <text evidence="9">Catalyzes the 2-thiolation of uridine at the wobble position (U34) of tRNA, leading to the formation of s(2)U34.</text>
</comment>
<evidence type="ECO:0000256" key="8">
    <source>
        <dbReference type="ARBA" id="ARBA00051542"/>
    </source>
</evidence>
<protein>
    <recommendedName>
        <fullName evidence="9">tRNA-specific 2-thiouridylase MnmA</fullName>
        <ecNumber evidence="9">2.8.1.13</ecNumber>
    </recommendedName>
</protein>
<reference evidence="12" key="1">
    <citation type="submission" date="2020-08" db="EMBL/GenBank/DDBJ databases">
        <title>Genome public.</title>
        <authorList>
            <person name="Liu C."/>
            <person name="Sun Q."/>
        </authorList>
    </citation>
    <scope>NUCLEOTIDE SEQUENCE</scope>
    <source>
        <strain evidence="12">NSJ-28</strain>
    </source>
</reference>
<dbReference type="Pfam" id="PF20258">
    <property type="entry name" value="tRNA_Me_trans_C"/>
    <property type="match status" value="1"/>
</dbReference>
<evidence type="ECO:0000256" key="2">
    <source>
        <dbReference type="ARBA" id="ARBA00022679"/>
    </source>
</evidence>
<evidence type="ECO:0000313" key="12">
    <source>
        <dbReference type="EMBL" id="MBC5724406.1"/>
    </source>
</evidence>
<dbReference type="GO" id="GO:0002143">
    <property type="term" value="P:tRNA wobble position uridine thiolation"/>
    <property type="evidence" value="ECO:0007669"/>
    <property type="project" value="TreeGrafter"/>
</dbReference>
<feature type="binding site" evidence="9">
    <location>
        <position position="112"/>
    </location>
    <ligand>
        <name>ATP</name>
        <dbReference type="ChEBI" id="CHEBI:30616"/>
    </ligand>
</feature>
<keyword evidence="5 9" id="KW-0067">ATP-binding</keyword>
<name>A0A923LSD0_9FIRM</name>
<keyword evidence="9" id="KW-0963">Cytoplasm</keyword>
<gene>
    <name evidence="9 12" type="primary">mnmA</name>
    <name evidence="12" type="ORF">H8S45_02835</name>
</gene>
<dbReference type="EMBL" id="JACOPL010000002">
    <property type="protein sequence ID" value="MBC5724406.1"/>
    <property type="molecule type" value="Genomic_DNA"/>
</dbReference>
<organism evidence="12 13">
    <name type="scientific">Agathobaculum faecis</name>
    <dbReference type="NCBI Taxonomy" id="2763013"/>
    <lineage>
        <taxon>Bacteria</taxon>
        <taxon>Bacillati</taxon>
        <taxon>Bacillota</taxon>
        <taxon>Clostridia</taxon>
        <taxon>Eubacteriales</taxon>
        <taxon>Butyricicoccaceae</taxon>
        <taxon>Agathobaculum</taxon>
    </lineage>
</organism>
<accession>A0A923LSD0</accession>
<feature type="active site" description="Cysteine persulfide intermediate" evidence="9">
    <location>
        <position position="185"/>
    </location>
</feature>
<dbReference type="PANTHER" id="PTHR11933:SF5">
    <property type="entry name" value="MITOCHONDRIAL TRNA-SPECIFIC 2-THIOURIDYLASE 1"/>
    <property type="match status" value="1"/>
</dbReference>
<dbReference type="RefSeq" id="WP_147573785.1">
    <property type="nucleotide sequence ID" value="NZ_JACOPL010000002.1"/>
</dbReference>
<evidence type="ECO:0000256" key="1">
    <source>
        <dbReference type="ARBA" id="ARBA00022555"/>
    </source>
</evidence>
<dbReference type="AlphaFoldDB" id="A0A923LSD0"/>
<dbReference type="Gene3D" id="3.40.50.620">
    <property type="entry name" value="HUPs"/>
    <property type="match status" value="1"/>
</dbReference>
<feature type="site" description="Interaction with tRNA" evidence="9">
    <location>
        <position position="113"/>
    </location>
</feature>
<proteinExistence type="inferred from homology"/>
<dbReference type="Pfam" id="PF20259">
    <property type="entry name" value="tRNA_Me_trans_M"/>
    <property type="match status" value="1"/>
</dbReference>
<evidence type="ECO:0000313" key="13">
    <source>
        <dbReference type="Proteomes" id="UP000606499"/>
    </source>
</evidence>
<dbReference type="EC" id="2.8.1.13" evidence="9"/>
<dbReference type="InterPro" id="IPR023382">
    <property type="entry name" value="MnmA-like_central_sf"/>
</dbReference>
<keyword evidence="2 9" id="KW-0808">Transferase</keyword>
<dbReference type="SUPFAM" id="SSF52402">
    <property type="entry name" value="Adenine nucleotide alpha hydrolases-like"/>
    <property type="match status" value="1"/>
</dbReference>
<feature type="disulfide bond" description="Alternate" evidence="9">
    <location>
        <begin position="88"/>
        <end position="185"/>
    </location>
</feature>
<dbReference type="Proteomes" id="UP000606499">
    <property type="component" value="Unassembled WGS sequence"/>
</dbReference>
<keyword evidence="4 9" id="KW-0547">Nucleotide-binding</keyword>
<dbReference type="GO" id="GO:0000049">
    <property type="term" value="F:tRNA binding"/>
    <property type="evidence" value="ECO:0007669"/>
    <property type="project" value="UniProtKB-KW"/>
</dbReference>
<comment type="catalytic activity">
    <reaction evidence="8 9">
        <text>S-sulfanyl-L-cysteinyl-[protein] + uridine(34) in tRNA + AH2 + ATP = 2-thiouridine(34) in tRNA + L-cysteinyl-[protein] + A + AMP + diphosphate + H(+)</text>
        <dbReference type="Rhea" id="RHEA:47032"/>
        <dbReference type="Rhea" id="RHEA-COMP:10131"/>
        <dbReference type="Rhea" id="RHEA-COMP:11726"/>
        <dbReference type="Rhea" id="RHEA-COMP:11727"/>
        <dbReference type="Rhea" id="RHEA-COMP:11728"/>
        <dbReference type="ChEBI" id="CHEBI:13193"/>
        <dbReference type="ChEBI" id="CHEBI:15378"/>
        <dbReference type="ChEBI" id="CHEBI:17499"/>
        <dbReference type="ChEBI" id="CHEBI:29950"/>
        <dbReference type="ChEBI" id="CHEBI:30616"/>
        <dbReference type="ChEBI" id="CHEBI:33019"/>
        <dbReference type="ChEBI" id="CHEBI:61963"/>
        <dbReference type="ChEBI" id="CHEBI:65315"/>
        <dbReference type="ChEBI" id="CHEBI:87170"/>
        <dbReference type="ChEBI" id="CHEBI:456215"/>
        <dbReference type="EC" id="2.8.1.13"/>
    </reaction>
</comment>
<dbReference type="Gene3D" id="2.30.30.280">
    <property type="entry name" value="Adenine nucleotide alpha hydrolases-like domains"/>
    <property type="match status" value="1"/>
</dbReference>
<dbReference type="Pfam" id="PF03054">
    <property type="entry name" value="tRNA_Me_trans"/>
    <property type="match status" value="1"/>
</dbReference>
<dbReference type="HAMAP" id="MF_00144">
    <property type="entry name" value="tRNA_thiouridyl_MnmA"/>
    <property type="match status" value="1"/>
</dbReference>
<feature type="binding site" evidence="9">
    <location>
        <position position="34"/>
    </location>
    <ligand>
        <name>ATP</name>
        <dbReference type="ChEBI" id="CHEBI:30616"/>
    </ligand>
</feature>
<evidence type="ECO:0000256" key="6">
    <source>
        <dbReference type="ARBA" id="ARBA00022884"/>
    </source>
</evidence>
<dbReference type="GO" id="GO:0005524">
    <property type="term" value="F:ATP binding"/>
    <property type="evidence" value="ECO:0007669"/>
    <property type="project" value="UniProtKB-KW"/>
</dbReference>
<comment type="similarity">
    <text evidence="9">Belongs to the MnmA/TRMU family.</text>
</comment>
<keyword evidence="7 9" id="KW-1015">Disulfide bond</keyword>
<evidence type="ECO:0000259" key="10">
    <source>
        <dbReference type="Pfam" id="PF20258"/>
    </source>
</evidence>
<evidence type="ECO:0000256" key="9">
    <source>
        <dbReference type="HAMAP-Rule" id="MF_00144"/>
    </source>
</evidence>
<feature type="binding site" evidence="9">
    <location>
        <begin position="8"/>
        <end position="15"/>
    </location>
    <ligand>
        <name>ATP</name>
        <dbReference type="ChEBI" id="CHEBI:30616"/>
    </ligand>
</feature>
<keyword evidence="13" id="KW-1185">Reference proteome</keyword>
<dbReference type="GO" id="GO:0005737">
    <property type="term" value="C:cytoplasm"/>
    <property type="evidence" value="ECO:0007669"/>
    <property type="project" value="UniProtKB-SubCell"/>
</dbReference>
<feature type="active site" description="Nucleophile" evidence="9">
    <location>
        <position position="88"/>
    </location>
</feature>
<evidence type="ECO:0000256" key="7">
    <source>
        <dbReference type="ARBA" id="ARBA00023157"/>
    </source>
</evidence>
<evidence type="ECO:0000256" key="5">
    <source>
        <dbReference type="ARBA" id="ARBA00022840"/>
    </source>
</evidence>
<dbReference type="InterPro" id="IPR046884">
    <property type="entry name" value="MnmA-like_central"/>
</dbReference>
<dbReference type="InterPro" id="IPR014729">
    <property type="entry name" value="Rossmann-like_a/b/a_fold"/>
</dbReference>
<keyword evidence="1 9" id="KW-0820">tRNA-binding</keyword>
<keyword evidence="3 9" id="KW-0819">tRNA processing</keyword>
<keyword evidence="6 9" id="KW-0694">RNA-binding</keyword>
<comment type="caution">
    <text evidence="12">The sequence shown here is derived from an EMBL/GenBank/DDBJ whole genome shotgun (WGS) entry which is preliminary data.</text>
</comment>
<dbReference type="InterPro" id="IPR004506">
    <property type="entry name" value="MnmA-like"/>
</dbReference>
<dbReference type="PANTHER" id="PTHR11933">
    <property type="entry name" value="TRNA 5-METHYLAMINOMETHYL-2-THIOURIDYLATE -METHYLTRANSFERASE"/>
    <property type="match status" value="1"/>
</dbReference>
<evidence type="ECO:0000259" key="11">
    <source>
        <dbReference type="Pfam" id="PF20259"/>
    </source>
</evidence>
<evidence type="ECO:0000256" key="3">
    <source>
        <dbReference type="ARBA" id="ARBA00022694"/>
    </source>
</evidence>
<dbReference type="NCBIfam" id="NF001138">
    <property type="entry name" value="PRK00143.1"/>
    <property type="match status" value="1"/>
</dbReference>
<feature type="region of interest" description="Interaction with tRNA" evidence="9">
    <location>
        <begin position="134"/>
        <end position="136"/>
    </location>
</feature>
<feature type="domain" description="tRNA-specific 2-thiouridylase MnmA-like C-terminal" evidence="10">
    <location>
        <begin position="263"/>
        <end position="338"/>
    </location>
</feature>
<dbReference type="InterPro" id="IPR046885">
    <property type="entry name" value="MnmA-like_C"/>
</dbReference>
<sequence>MMEKVVLGLSGGVDSAVAAARLRAQGFAVYGLFLEVGLGGTEAAQQAADELGIPLYVAHRREAFEQQVCAYFVDCYRTARTPNPCVVCNPLVKFRALTDYADEIGAPYVATGHYARTGRDAQGRALLLRARAEKDQTYMMHRLPRRTVARCLFPLGESAGKDETRAAARDIGLSVSEKPDSMDICFIPDGDVQGWLERHGAACPPGNFVDEAGNVLGRHKGLHCYTVGQRKGLGVAAAGRLFVHALRPETDEVVLSLEDVFEKEIKVRDVHYIAPEYAENGAFPCEVRVRFSRRSDRALVYPEAGGARIMFEDVVRAPARGQSAVFYDNDIVIGGGFIC</sequence>
<evidence type="ECO:0000256" key="4">
    <source>
        <dbReference type="ARBA" id="ARBA00022741"/>
    </source>
</evidence>
<dbReference type="NCBIfam" id="TIGR00420">
    <property type="entry name" value="trmU"/>
    <property type="match status" value="1"/>
</dbReference>
<dbReference type="CDD" id="cd01998">
    <property type="entry name" value="MnmA_TRMU-like"/>
    <property type="match status" value="1"/>
</dbReference>
<feature type="domain" description="tRNA-specific 2-thiouridylase MnmA-like central" evidence="11">
    <location>
        <begin position="196"/>
        <end position="255"/>
    </location>
</feature>
<feature type="site" description="Interaction with tRNA" evidence="9">
    <location>
        <position position="322"/>
    </location>
</feature>